<sequence length="150" mass="16278">MSGQLYAEVCSIPNYLLVFFHHNGFYSSSPITCVGLNYLVQNKLMDRVSDDHGGGGVVNNAITEDLESGRRGSGSPQQQLMYSGENSVPSANLGDAYLPVVGNYYPLSAQVPLQILMYVQVLQPSMQGCYDVNSLPANGDHSHGCLKYPE</sequence>
<keyword evidence="1" id="KW-1185">Reference proteome</keyword>
<reference evidence="1" key="1">
    <citation type="submission" date="2014-07" db="EMBL/GenBank/DDBJ databases">
        <authorList>
            <person name="Martin A.A"/>
            <person name="De Silva N."/>
        </authorList>
    </citation>
    <scope>NUCLEOTIDE SEQUENCE</scope>
</reference>
<protein>
    <submittedName>
        <fullName evidence="2">Ovule protein</fullName>
    </submittedName>
</protein>
<dbReference type="WBParaSite" id="SVE_0877900.1">
    <property type="protein sequence ID" value="SVE_0877900.1"/>
    <property type="gene ID" value="SVE_0877900"/>
</dbReference>
<dbReference type="AlphaFoldDB" id="A0A0K0FIQ8"/>
<reference evidence="2" key="2">
    <citation type="submission" date="2015-08" db="UniProtKB">
        <authorList>
            <consortium name="WormBaseParasite"/>
        </authorList>
    </citation>
    <scope>IDENTIFICATION</scope>
</reference>
<accession>A0A0K0FIQ8</accession>
<evidence type="ECO:0000313" key="1">
    <source>
        <dbReference type="Proteomes" id="UP000035680"/>
    </source>
</evidence>
<evidence type="ECO:0000313" key="2">
    <source>
        <dbReference type="WBParaSite" id="SVE_0877900.1"/>
    </source>
</evidence>
<dbReference type="Proteomes" id="UP000035680">
    <property type="component" value="Unassembled WGS sequence"/>
</dbReference>
<name>A0A0K0FIQ8_STRVS</name>
<proteinExistence type="predicted"/>
<organism evidence="1 2">
    <name type="scientific">Strongyloides venezuelensis</name>
    <name type="common">Threadworm</name>
    <dbReference type="NCBI Taxonomy" id="75913"/>
    <lineage>
        <taxon>Eukaryota</taxon>
        <taxon>Metazoa</taxon>
        <taxon>Ecdysozoa</taxon>
        <taxon>Nematoda</taxon>
        <taxon>Chromadorea</taxon>
        <taxon>Rhabditida</taxon>
        <taxon>Tylenchina</taxon>
        <taxon>Panagrolaimomorpha</taxon>
        <taxon>Strongyloidoidea</taxon>
        <taxon>Strongyloididae</taxon>
        <taxon>Strongyloides</taxon>
    </lineage>
</organism>